<evidence type="ECO:0000313" key="3">
    <source>
        <dbReference type="Proteomes" id="UP000199109"/>
    </source>
</evidence>
<sequence>MMRDIRAVFLRLSMAIAGLSIFAQVSVTGHVTDSGGTALIGAQVMSSPIFVYNYYRCLQ</sequence>
<gene>
    <name evidence="2" type="ORF">SAMN05421636_108329</name>
</gene>
<accession>A0A1G7GX88</accession>
<proteinExistence type="predicted"/>
<dbReference type="EMBL" id="FNAO01000008">
    <property type="protein sequence ID" value="SDE92756.1"/>
    <property type="molecule type" value="Genomic_DNA"/>
</dbReference>
<protein>
    <submittedName>
        <fullName evidence="2">Uncharacterized protein</fullName>
    </submittedName>
</protein>
<evidence type="ECO:0000256" key="1">
    <source>
        <dbReference type="SAM" id="SignalP"/>
    </source>
</evidence>
<dbReference type="AlphaFoldDB" id="A0A1G7GX88"/>
<feature type="signal peptide" evidence="1">
    <location>
        <begin position="1"/>
        <end position="25"/>
    </location>
</feature>
<organism evidence="2 3">
    <name type="scientific">Pricia antarctica</name>
    <dbReference type="NCBI Taxonomy" id="641691"/>
    <lineage>
        <taxon>Bacteria</taxon>
        <taxon>Pseudomonadati</taxon>
        <taxon>Bacteroidota</taxon>
        <taxon>Flavobacteriia</taxon>
        <taxon>Flavobacteriales</taxon>
        <taxon>Flavobacteriaceae</taxon>
        <taxon>Pricia</taxon>
    </lineage>
</organism>
<keyword evidence="3" id="KW-1185">Reference proteome</keyword>
<dbReference type="Proteomes" id="UP000199109">
    <property type="component" value="Unassembled WGS sequence"/>
</dbReference>
<name>A0A1G7GX88_9FLAO</name>
<reference evidence="2 3" key="1">
    <citation type="submission" date="2016-10" db="EMBL/GenBank/DDBJ databases">
        <authorList>
            <person name="de Groot N.N."/>
        </authorList>
    </citation>
    <scope>NUCLEOTIDE SEQUENCE [LARGE SCALE GENOMIC DNA]</scope>
    <source>
        <strain evidence="2 3">DSM 23421</strain>
    </source>
</reference>
<feature type="chain" id="PRO_5011792578" evidence="1">
    <location>
        <begin position="26"/>
        <end position="59"/>
    </location>
</feature>
<evidence type="ECO:0000313" key="2">
    <source>
        <dbReference type="EMBL" id="SDE92756.1"/>
    </source>
</evidence>
<keyword evidence="1" id="KW-0732">Signal</keyword>
<dbReference type="RefSeq" id="WP_091872250.1">
    <property type="nucleotide sequence ID" value="NZ_FNAO01000008.1"/>
</dbReference>